<dbReference type="InterPro" id="IPR019166">
    <property type="entry name" value="MIC26/MIC27"/>
</dbReference>
<comment type="function">
    <text evidence="1">Component of the MICOS complex, a large protein complex of the mitochondrial inner membrane that plays crucial roles in the maintenance of crista junctions, inner membrane architecture, and formation of contact sites to the outer membrane.</text>
</comment>
<evidence type="ECO:0000313" key="3">
    <source>
        <dbReference type="Proteomes" id="UP001182556"/>
    </source>
</evidence>
<dbReference type="InterPro" id="IPR033181">
    <property type="entry name" value="Mic26_fungi"/>
</dbReference>
<comment type="subunit">
    <text evidence="1">Component of the mitochondrial contact site and cristae organizing system (MICOS) complex.</text>
</comment>
<protein>
    <recommendedName>
        <fullName evidence="1">MICOS complex subunit</fullName>
    </recommendedName>
</protein>
<reference evidence="2" key="1">
    <citation type="submission" date="2023-02" db="EMBL/GenBank/DDBJ databases">
        <title>Identification and recombinant expression of a fungal hydrolase from Papiliotrema laurentii that hydrolyzes apple cutin and clears colloidal polyester polyurethane.</title>
        <authorList>
            <consortium name="DOE Joint Genome Institute"/>
            <person name="Roman V.A."/>
            <person name="Bojanowski C."/>
            <person name="Crable B.R."/>
            <person name="Wagner D.N."/>
            <person name="Hung C.S."/>
            <person name="Nadeau L.J."/>
            <person name="Schratz L."/>
            <person name="Haridas S."/>
            <person name="Pangilinan J."/>
            <person name="Lipzen A."/>
            <person name="Na H."/>
            <person name="Yan M."/>
            <person name="Ng V."/>
            <person name="Grigoriev I.V."/>
            <person name="Spatafora J.W."/>
            <person name="Barlow D."/>
            <person name="Biffinger J."/>
            <person name="Kelley-Loughnane N."/>
            <person name="Varaljay V.A."/>
            <person name="Crookes-Goodson W.J."/>
        </authorList>
    </citation>
    <scope>NUCLEOTIDE SEQUENCE</scope>
    <source>
        <strain evidence="2">5307AH</strain>
    </source>
</reference>
<keyword evidence="1" id="KW-0999">Mitochondrion inner membrane</keyword>
<dbReference type="EMBL" id="JAODAN010000005">
    <property type="protein sequence ID" value="KAK1924325.1"/>
    <property type="molecule type" value="Genomic_DNA"/>
</dbReference>
<sequence length="329" mass="35717">MSFVGRLAKPTLAAAVIATGYSAIAEPIRADATAPRTVFEAHPGRRASGEKLPIYPAESEPLVTLVEVENPITPYVAQARIATTNALSTTSGYVREGVNRWIAFERKAEREIKSILPADESLTPGIIYVLIAGLSGSVLSRTRAFPIRFLAPPLFTLAAMPYFLPKTSANLREYLSEVEDKQFPEFAQKHDTFNARLSMHWEMLKDKVGSAEQAAGGWGEKAVKGIESTTGLRVGDVIRQGQEKVQQQKEKLQGTVKIGQEPVKVQTVGYVVETRPVAEIVAPVTPESPANAANALAEVERPIVVPVAAVPQATEVPKVKEEKSEKRLV</sequence>
<dbReference type="AlphaFoldDB" id="A0AAD9FM36"/>
<organism evidence="2 3">
    <name type="scientific">Papiliotrema laurentii</name>
    <name type="common">Cryptococcus laurentii</name>
    <dbReference type="NCBI Taxonomy" id="5418"/>
    <lineage>
        <taxon>Eukaryota</taxon>
        <taxon>Fungi</taxon>
        <taxon>Dikarya</taxon>
        <taxon>Basidiomycota</taxon>
        <taxon>Agaricomycotina</taxon>
        <taxon>Tremellomycetes</taxon>
        <taxon>Tremellales</taxon>
        <taxon>Rhynchogastremaceae</taxon>
        <taxon>Papiliotrema</taxon>
    </lineage>
</organism>
<dbReference type="GO" id="GO:0042407">
    <property type="term" value="P:cristae formation"/>
    <property type="evidence" value="ECO:0007669"/>
    <property type="project" value="InterPro"/>
</dbReference>
<keyword evidence="3" id="KW-1185">Reference proteome</keyword>
<dbReference type="Proteomes" id="UP001182556">
    <property type="component" value="Unassembled WGS sequence"/>
</dbReference>
<dbReference type="PANTHER" id="PTHR28268">
    <property type="entry name" value="MICOS SUBUNIT MIC26"/>
    <property type="match status" value="1"/>
</dbReference>
<comment type="caution">
    <text evidence="2">The sequence shown here is derived from an EMBL/GenBank/DDBJ whole genome shotgun (WGS) entry which is preliminary data.</text>
</comment>
<dbReference type="Pfam" id="PF09769">
    <property type="entry name" value="ApoO"/>
    <property type="match status" value="1"/>
</dbReference>
<evidence type="ECO:0000256" key="1">
    <source>
        <dbReference type="RuleBase" id="RU363021"/>
    </source>
</evidence>
<gene>
    <name evidence="2" type="ORF">DB88DRAFT_489886</name>
</gene>
<evidence type="ECO:0000313" key="2">
    <source>
        <dbReference type="EMBL" id="KAK1924325.1"/>
    </source>
</evidence>
<keyword evidence="1" id="KW-0496">Mitochondrion</keyword>
<name>A0AAD9FM36_PAPLA</name>
<keyword evidence="1" id="KW-0472">Membrane</keyword>
<dbReference type="PANTHER" id="PTHR28268:SF1">
    <property type="entry name" value="MICOS SUBUNIT MIC26"/>
    <property type="match status" value="1"/>
</dbReference>
<comment type="subcellular location">
    <subcellularLocation>
        <location evidence="1">Mitochondrion inner membrane</location>
    </subcellularLocation>
</comment>
<accession>A0AAD9FM36</accession>
<proteinExistence type="predicted"/>
<dbReference type="GO" id="GO:0061617">
    <property type="term" value="C:MICOS complex"/>
    <property type="evidence" value="ECO:0007669"/>
    <property type="project" value="UniProtKB-UniRule"/>
</dbReference>
<dbReference type="GO" id="GO:0044284">
    <property type="term" value="C:mitochondrial crista junction"/>
    <property type="evidence" value="ECO:0007669"/>
    <property type="project" value="TreeGrafter"/>
</dbReference>